<dbReference type="AlphaFoldDB" id="A0A7T4PHG8"/>
<evidence type="ECO:0000313" key="5">
    <source>
        <dbReference type="Proteomes" id="UP000596130"/>
    </source>
</evidence>
<evidence type="ECO:0000256" key="2">
    <source>
        <dbReference type="SAM" id="Phobius"/>
    </source>
</evidence>
<accession>A0A7T4PHG8</accession>
<organism evidence="4 5">
    <name type="scientific">Streptomyces alfalfae</name>
    <dbReference type="NCBI Taxonomy" id="1642299"/>
    <lineage>
        <taxon>Bacteria</taxon>
        <taxon>Bacillati</taxon>
        <taxon>Actinomycetota</taxon>
        <taxon>Actinomycetes</taxon>
        <taxon>Kitasatosporales</taxon>
        <taxon>Streptomycetaceae</taxon>
        <taxon>Streptomyces</taxon>
    </lineage>
</organism>
<name>A0A7T4PHG8_9ACTN</name>
<sequence length="255" mass="26937">MSTETLPHTTRPYAGHPDAGPCPDAPPRRAAAFGGEASAGFWRAPFAAGTFREIGHVLVSLPVAIAGFVFAVTGFALGAGLLVTVLGLPVLAVLLAGARGLGAAERGRARRALGLAVEGPAALDLPRGRGRWAWTRARLADTAGWKALLFQAVMFPWRVVSFVLTVTVFATGWALALFPTYSWVFHRYVGWPGYRVYDFTSGGERHQYHITSPAQIAAVALIGAVVVLLTPKLVRGLTNVDRSAVRSLLGRGAGG</sequence>
<feature type="region of interest" description="Disordered" evidence="1">
    <location>
        <begin position="1"/>
        <end position="25"/>
    </location>
</feature>
<keyword evidence="2" id="KW-1133">Transmembrane helix</keyword>
<feature type="compositionally biased region" description="Low complexity" evidence="1">
    <location>
        <begin position="14"/>
        <end position="25"/>
    </location>
</feature>
<feature type="transmembrane region" description="Helical" evidence="2">
    <location>
        <begin position="155"/>
        <end position="178"/>
    </location>
</feature>
<dbReference type="RefSeq" id="WP_198503121.1">
    <property type="nucleotide sequence ID" value="NZ_CP060742.1"/>
</dbReference>
<proteinExistence type="predicted"/>
<evidence type="ECO:0000313" key="4">
    <source>
        <dbReference type="EMBL" id="QQC90209.1"/>
    </source>
</evidence>
<protein>
    <submittedName>
        <fullName evidence="4">Sensor domain-containing protein</fullName>
    </submittedName>
</protein>
<gene>
    <name evidence="4" type="ORF">I8755_18690</name>
</gene>
<keyword evidence="2" id="KW-0472">Membrane</keyword>
<feature type="domain" description="Putative sensor" evidence="3">
    <location>
        <begin position="56"/>
        <end position="249"/>
    </location>
</feature>
<dbReference type="Proteomes" id="UP000596130">
    <property type="component" value="Chromosome"/>
</dbReference>
<dbReference type="InterPro" id="IPR025828">
    <property type="entry name" value="Put_sensor_dom"/>
</dbReference>
<feature type="transmembrane region" description="Helical" evidence="2">
    <location>
        <begin position="214"/>
        <end position="234"/>
    </location>
</feature>
<evidence type="ECO:0000256" key="1">
    <source>
        <dbReference type="SAM" id="MobiDB-lite"/>
    </source>
</evidence>
<reference evidence="4 5" key="1">
    <citation type="submission" date="2020-12" db="EMBL/GenBank/DDBJ databases">
        <title>Identification and biosynthesis of polyene macrolides produced by Streptomyces alfalfae Men-myco-93-63.</title>
        <authorList>
            <person name="Liu D."/>
            <person name="Li Y."/>
            <person name="Liu L."/>
            <person name="Han X."/>
            <person name="Shen F."/>
        </authorList>
    </citation>
    <scope>NUCLEOTIDE SEQUENCE [LARGE SCALE GENOMIC DNA]</scope>
    <source>
        <strain evidence="4 5">Men-myco-93-63</strain>
    </source>
</reference>
<keyword evidence="2" id="KW-0812">Transmembrane</keyword>
<feature type="transmembrane region" description="Helical" evidence="2">
    <location>
        <begin position="81"/>
        <end position="101"/>
    </location>
</feature>
<feature type="transmembrane region" description="Helical" evidence="2">
    <location>
        <begin position="57"/>
        <end position="75"/>
    </location>
</feature>
<dbReference type="Pfam" id="PF13796">
    <property type="entry name" value="Sensor"/>
    <property type="match status" value="1"/>
</dbReference>
<dbReference type="EMBL" id="CP065959">
    <property type="protein sequence ID" value="QQC90209.1"/>
    <property type="molecule type" value="Genomic_DNA"/>
</dbReference>
<evidence type="ECO:0000259" key="3">
    <source>
        <dbReference type="Pfam" id="PF13796"/>
    </source>
</evidence>